<dbReference type="EMBL" id="NWSL01000020">
    <property type="protein sequence ID" value="PDS49193.1"/>
    <property type="molecule type" value="Genomic_DNA"/>
</dbReference>
<protein>
    <submittedName>
        <fullName evidence="1">Uncharacterized protein</fullName>
    </submittedName>
</protein>
<dbReference type="Proteomes" id="UP000219972">
    <property type="component" value="Unassembled WGS sequence"/>
</dbReference>
<reference evidence="1 2" key="1">
    <citation type="submission" date="2017-09" db="EMBL/GenBank/DDBJ databases">
        <title>Comparative genomics of rhizobia isolated from Phaseolus vulgaris in China.</title>
        <authorList>
            <person name="Tong W."/>
        </authorList>
    </citation>
    <scope>NUCLEOTIDE SEQUENCE [LARGE SCALE GENOMIC DNA]</scope>
    <source>
        <strain evidence="1 2">Y27</strain>
    </source>
</reference>
<comment type="caution">
    <text evidence="1">The sequence shown here is derived from an EMBL/GenBank/DDBJ whole genome shotgun (WGS) entry which is preliminary data.</text>
</comment>
<evidence type="ECO:0000313" key="1">
    <source>
        <dbReference type="EMBL" id="PDS49193.1"/>
    </source>
</evidence>
<proteinExistence type="predicted"/>
<name>A0ABX4J1X9_9HYPH</name>
<organism evidence="1 2">
    <name type="scientific">Rhizobium anhuiense</name>
    <dbReference type="NCBI Taxonomy" id="1184720"/>
    <lineage>
        <taxon>Bacteria</taxon>
        <taxon>Pseudomonadati</taxon>
        <taxon>Pseudomonadota</taxon>
        <taxon>Alphaproteobacteria</taxon>
        <taxon>Hyphomicrobiales</taxon>
        <taxon>Rhizobiaceae</taxon>
        <taxon>Rhizobium/Agrobacterium group</taxon>
        <taxon>Rhizobium</taxon>
    </lineage>
</organism>
<keyword evidence="2" id="KW-1185">Reference proteome</keyword>
<evidence type="ECO:0000313" key="2">
    <source>
        <dbReference type="Proteomes" id="UP000219972"/>
    </source>
</evidence>
<sequence>MKLAARSSEKALYAEALPIARIGALKPQRLRQFSGEFMHQRIDLIDKGNSLRDQLRLIEMAAHAIDDRDQRSALIGGCEQAREYMEELLAMMRSIPRGEPIMATNE</sequence>
<gene>
    <name evidence="1" type="ORF">CO662_24950</name>
</gene>
<accession>A0ABX4J1X9</accession>